<protein>
    <submittedName>
        <fullName evidence="1">Uncharacterized protein</fullName>
    </submittedName>
</protein>
<name>A0A6M8SLE1_9NEIS</name>
<dbReference type="RefSeq" id="WP_173531991.1">
    <property type="nucleotide sequence ID" value="NZ_CP054143.1"/>
</dbReference>
<dbReference type="KEGG" id="dee:HQN60_01305"/>
<evidence type="ECO:0000313" key="2">
    <source>
        <dbReference type="Proteomes" id="UP000504844"/>
    </source>
</evidence>
<reference evidence="1 2" key="1">
    <citation type="submission" date="2020-05" db="EMBL/GenBank/DDBJ databases">
        <title>Complete genome sequence of Deefgea sp. D17.</title>
        <authorList>
            <person name="Bae J.-W."/>
            <person name="Han J.E."/>
        </authorList>
    </citation>
    <scope>NUCLEOTIDE SEQUENCE [LARGE SCALE GENOMIC DNA]</scope>
    <source>
        <strain evidence="1 2">D17</strain>
    </source>
</reference>
<organism evidence="1 2">
    <name type="scientific">Deefgea piscis</name>
    <dbReference type="NCBI Taxonomy" id="2739061"/>
    <lineage>
        <taxon>Bacteria</taxon>
        <taxon>Pseudomonadati</taxon>
        <taxon>Pseudomonadota</taxon>
        <taxon>Betaproteobacteria</taxon>
        <taxon>Neisseriales</taxon>
        <taxon>Chitinibacteraceae</taxon>
        <taxon>Deefgea</taxon>
    </lineage>
</organism>
<gene>
    <name evidence="1" type="ORF">HQN60_01305</name>
</gene>
<dbReference type="EMBL" id="CP054143">
    <property type="protein sequence ID" value="QKJ65481.1"/>
    <property type="molecule type" value="Genomic_DNA"/>
</dbReference>
<accession>A0A6M8SLE1</accession>
<dbReference type="AlphaFoldDB" id="A0A6M8SLE1"/>
<keyword evidence="2" id="KW-1185">Reference proteome</keyword>
<proteinExistence type="predicted"/>
<dbReference type="Proteomes" id="UP000504844">
    <property type="component" value="Chromosome"/>
</dbReference>
<evidence type="ECO:0000313" key="1">
    <source>
        <dbReference type="EMBL" id="QKJ65481.1"/>
    </source>
</evidence>
<sequence length="680" mass="77605">MNISDFKSLVDAKIDRLSSAKVDFSEAELKQQILNCIPFTQRYEALLIVRQLETDFALRWLCDAEPVQLYADVIRALKAVRLDEGCSPSNQIDWERVVELGLKYAKVFDYDDPLDQRWSSNSRLSQFSYAIRRLRELGYRIELPQSGEIVIPDSDRNRIKSEVSRLAKELGRSLAFSIVDCIGKTYSGVTGRYHVGRTGKTVELNAKPEMPLAYLYHLGLRYFSCEPAPSVGIDELDLLIELATCALTLEDIGISLLELQFARIQDLPDLTKKSALYDAAFTLTQAKPIDAEAYIFWLLKHPKLAQLNNKKTGRTAVQVLALAKLLLQIIKHRVFHDFIGIESILDPMRLAFATGLDVNSARSFLREVFAHEHGANQKLSFPPRDTNIDAAFRPLLVAQDKLFLQPGPIAARAVINASLDWCRKQWPTKMFDDEVVGPLFEEFVRDIFTKKGIEIFYGQYEIDGEDGECDAVLETKDVIIFFELKSKMLTRKARSGDDITALADLGQAIVRPQAQAMRHHAFLTEYGSLTLRCGKVQHVINKLDREVFKISITRGDLHSLHDRPYLQHLLRTGCGVTFETKDVSRQNELAQLHNYFDRFKAAAVRAGEMDFTKPFPFSNSWSLSVFHLMLLLERSNNAEDFAKELQRNRRVFTPLRDFYQEYAFMLDLEASRDNLVTTPQ</sequence>